<dbReference type="InterPro" id="IPR000719">
    <property type="entry name" value="Prot_kinase_dom"/>
</dbReference>
<keyword evidence="6" id="KW-0067">ATP-binding</keyword>
<gene>
    <name evidence="12" type="ORF">RXV79_11925</name>
</gene>
<dbReference type="Gene3D" id="3.30.200.20">
    <property type="entry name" value="Phosphorylase Kinase, domain 1"/>
    <property type="match status" value="1"/>
</dbReference>
<feature type="domain" description="Protein kinase" evidence="11">
    <location>
        <begin position="18"/>
        <end position="297"/>
    </location>
</feature>
<keyword evidence="10" id="KW-0472">Membrane</keyword>
<dbReference type="PANTHER" id="PTHR48012">
    <property type="entry name" value="STERILE20-LIKE KINASE, ISOFORM B-RELATED"/>
    <property type="match status" value="1"/>
</dbReference>
<dbReference type="RefSeq" id="WP_316703628.1">
    <property type="nucleotide sequence ID" value="NZ_CP136336.1"/>
</dbReference>
<evidence type="ECO:0000313" key="13">
    <source>
        <dbReference type="Proteomes" id="UP001303946"/>
    </source>
</evidence>
<keyword evidence="2" id="KW-0723">Serine/threonine-protein kinase</keyword>
<evidence type="ECO:0000256" key="5">
    <source>
        <dbReference type="ARBA" id="ARBA00022777"/>
    </source>
</evidence>
<feature type="transmembrane region" description="Helical" evidence="10">
    <location>
        <begin position="418"/>
        <end position="440"/>
    </location>
</feature>
<protein>
    <recommendedName>
        <fullName evidence="11">Protein kinase domain-containing protein</fullName>
    </recommendedName>
</protein>
<dbReference type="Proteomes" id="UP001303946">
    <property type="component" value="Chromosome"/>
</dbReference>
<dbReference type="InterPro" id="IPR050629">
    <property type="entry name" value="STE20/SPS1-PAK"/>
</dbReference>
<evidence type="ECO:0000256" key="8">
    <source>
        <dbReference type="ARBA" id="ARBA00048679"/>
    </source>
</evidence>
<accession>A0ABZ0D0H0</accession>
<evidence type="ECO:0000256" key="2">
    <source>
        <dbReference type="ARBA" id="ARBA00022527"/>
    </source>
</evidence>
<feature type="region of interest" description="Disordered" evidence="9">
    <location>
        <begin position="297"/>
        <end position="324"/>
    </location>
</feature>
<dbReference type="PROSITE" id="PS50011">
    <property type="entry name" value="PROTEIN_KINASE_DOM"/>
    <property type="match status" value="1"/>
</dbReference>
<evidence type="ECO:0000259" key="11">
    <source>
        <dbReference type="PROSITE" id="PS50011"/>
    </source>
</evidence>
<keyword evidence="13" id="KW-1185">Reference proteome</keyword>
<dbReference type="SUPFAM" id="SSF56112">
    <property type="entry name" value="Protein kinase-like (PK-like)"/>
    <property type="match status" value="1"/>
</dbReference>
<keyword evidence="10" id="KW-0812">Transmembrane</keyword>
<evidence type="ECO:0000256" key="10">
    <source>
        <dbReference type="SAM" id="Phobius"/>
    </source>
</evidence>
<evidence type="ECO:0000256" key="7">
    <source>
        <dbReference type="ARBA" id="ARBA00047899"/>
    </source>
</evidence>
<organism evidence="12 13">
    <name type="scientific">Piscinibacter gummiphilus</name>
    <dbReference type="NCBI Taxonomy" id="946333"/>
    <lineage>
        <taxon>Bacteria</taxon>
        <taxon>Pseudomonadati</taxon>
        <taxon>Pseudomonadota</taxon>
        <taxon>Betaproteobacteria</taxon>
        <taxon>Burkholderiales</taxon>
        <taxon>Sphaerotilaceae</taxon>
        <taxon>Piscinibacter</taxon>
    </lineage>
</organism>
<name>A0ABZ0D0H0_9BURK</name>
<proteinExistence type="inferred from homology"/>
<dbReference type="EMBL" id="CP136336">
    <property type="protein sequence ID" value="WOB10735.1"/>
    <property type="molecule type" value="Genomic_DNA"/>
</dbReference>
<evidence type="ECO:0000256" key="9">
    <source>
        <dbReference type="SAM" id="MobiDB-lite"/>
    </source>
</evidence>
<keyword evidence="3" id="KW-0808">Transferase</keyword>
<evidence type="ECO:0000256" key="3">
    <source>
        <dbReference type="ARBA" id="ARBA00022679"/>
    </source>
</evidence>
<comment type="catalytic activity">
    <reaction evidence="8">
        <text>L-seryl-[protein] + ATP = O-phospho-L-seryl-[protein] + ADP + H(+)</text>
        <dbReference type="Rhea" id="RHEA:17989"/>
        <dbReference type="Rhea" id="RHEA-COMP:9863"/>
        <dbReference type="Rhea" id="RHEA-COMP:11604"/>
        <dbReference type="ChEBI" id="CHEBI:15378"/>
        <dbReference type="ChEBI" id="CHEBI:29999"/>
        <dbReference type="ChEBI" id="CHEBI:30616"/>
        <dbReference type="ChEBI" id="CHEBI:83421"/>
        <dbReference type="ChEBI" id="CHEBI:456216"/>
        <dbReference type="EC" id="2.7.11.1"/>
    </reaction>
</comment>
<dbReference type="Pfam" id="PF00069">
    <property type="entry name" value="Pkinase"/>
    <property type="match status" value="1"/>
</dbReference>
<evidence type="ECO:0000256" key="1">
    <source>
        <dbReference type="ARBA" id="ARBA00008874"/>
    </source>
</evidence>
<evidence type="ECO:0000256" key="6">
    <source>
        <dbReference type="ARBA" id="ARBA00022840"/>
    </source>
</evidence>
<dbReference type="PANTHER" id="PTHR48012:SF10">
    <property type="entry name" value="FI20177P1"/>
    <property type="match status" value="1"/>
</dbReference>
<keyword evidence="4" id="KW-0547">Nucleotide-binding</keyword>
<reference evidence="12 13" key="1">
    <citation type="submission" date="2023-10" db="EMBL/GenBank/DDBJ databases">
        <title>Bacteria for the degradation of biodegradable plastic PBAT(Polybutylene adipate terephthalate).</title>
        <authorList>
            <person name="Weon H.-Y."/>
            <person name="Yeon J."/>
        </authorList>
    </citation>
    <scope>NUCLEOTIDE SEQUENCE [LARGE SCALE GENOMIC DNA]</scope>
    <source>
        <strain evidence="12 13">SBD 7-3</strain>
    </source>
</reference>
<comment type="catalytic activity">
    <reaction evidence="7">
        <text>L-threonyl-[protein] + ATP = O-phospho-L-threonyl-[protein] + ADP + H(+)</text>
        <dbReference type="Rhea" id="RHEA:46608"/>
        <dbReference type="Rhea" id="RHEA-COMP:11060"/>
        <dbReference type="Rhea" id="RHEA-COMP:11605"/>
        <dbReference type="ChEBI" id="CHEBI:15378"/>
        <dbReference type="ChEBI" id="CHEBI:30013"/>
        <dbReference type="ChEBI" id="CHEBI:30616"/>
        <dbReference type="ChEBI" id="CHEBI:61977"/>
        <dbReference type="ChEBI" id="CHEBI:456216"/>
        <dbReference type="EC" id="2.7.11.1"/>
    </reaction>
</comment>
<dbReference type="Gene3D" id="1.10.510.10">
    <property type="entry name" value="Transferase(Phosphotransferase) domain 1"/>
    <property type="match status" value="1"/>
</dbReference>
<keyword evidence="5" id="KW-0418">Kinase</keyword>
<sequence length="441" mass="47939">MPAIAGQTLLPGERLCDFEIVQVIGLTSFGVLYLGRQLQDGSTVAIKEYMPSSLAIRTRDGRVEVTDPAHVQAFERGLQAFLAEALTLSQFEQPNLLRVSAVWEDNGTAYRSMPYLTGTTLLAWRTGLAEPASQAQMEALLEGLLEALRTLFQAGLAHGQVEPLNIYIGEDGQAVLMDFDAVHQAVQSDPDKPYVDAYADPARVEAMMSTDLRAVAAVLHFAISGDWAPVRPGQAVRYPPLSDVLLRFKDSASALEYRPEFLAAIDAALAQPVQDGPGTITEFRALFAADSSPVPLLEPGGTVEKKRAKRPRREPIPPAPPAYPLSSSESVLALLANFERGPAPSAEDVEPFQVPEVPTLTEEAEPTLPPLRIVNPFDDLESRDSLPTLSVDEQSDYEPLPYTPMPSIRPRNPWKQRLPVIAAMAAVLIATIGALAWQLFG</sequence>
<dbReference type="InterPro" id="IPR011009">
    <property type="entry name" value="Kinase-like_dom_sf"/>
</dbReference>
<evidence type="ECO:0000256" key="4">
    <source>
        <dbReference type="ARBA" id="ARBA00022741"/>
    </source>
</evidence>
<keyword evidence="10" id="KW-1133">Transmembrane helix</keyword>
<evidence type="ECO:0000313" key="12">
    <source>
        <dbReference type="EMBL" id="WOB10735.1"/>
    </source>
</evidence>
<dbReference type="SMART" id="SM00220">
    <property type="entry name" value="S_TKc"/>
    <property type="match status" value="1"/>
</dbReference>
<comment type="similarity">
    <text evidence="1">Belongs to the protein kinase superfamily. STE Ser/Thr protein kinase family. STE20 subfamily.</text>
</comment>